<accession>A0A5N5QF95</accession>
<comment type="caution">
    <text evidence="2">The sequence shown here is derived from an EMBL/GenBank/DDBJ whole genome shotgun (WGS) entry which is preliminary data.</text>
</comment>
<organism evidence="2 3">
    <name type="scientific">Ceratobasidium theobromae</name>
    <dbReference type="NCBI Taxonomy" id="1582974"/>
    <lineage>
        <taxon>Eukaryota</taxon>
        <taxon>Fungi</taxon>
        <taxon>Dikarya</taxon>
        <taxon>Basidiomycota</taxon>
        <taxon>Agaricomycotina</taxon>
        <taxon>Agaricomycetes</taxon>
        <taxon>Cantharellales</taxon>
        <taxon>Ceratobasidiaceae</taxon>
        <taxon>Ceratobasidium</taxon>
    </lineage>
</organism>
<gene>
    <name evidence="2" type="ORF">CTheo_6425</name>
</gene>
<evidence type="ECO:0000313" key="2">
    <source>
        <dbReference type="EMBL" id="KAB5590138.1"/>
    </source>
</evidence>
<protein>
    <submittedName>
        <fullName evidence="2">Uncharacterized protein</fullName>
    </submittedName>
</protein>
<dbReference type="EMBL" id="SSOP01000194">
    <property type="protein sequence ID" value="KAB5590138.1"/>
    <property type="molecule type" value="Genomic_DNA"/>
</dbReference>
<evidence type="ECO:0000256" key="1">
    <source>
        <dbReference type="SAM" id="MobiDB-lite"/>
    </source>
</evidence>
<feature type="region of interest" description="Disordered" evidence="1">
    <location>
        <begin position="487"/>
        <end position="508"/>
    </location>
</feature>
<feature type="compositionally biased region" description="Basic and acidic residues" evidence="1">
    <location>
        <begin position="607"/>
        <end position="618"/>
    </location>
</feature>
<feature type="region of interest" description="Disordered" evidence="1">
    <location>
        <begin position="313"/>
        <end position="343"/>
    </location>
</feature>
<feature type="region of interest" description="Disordered" evidence="1">
    <location>
        <begin position="188"/>
        <end position="244"/>
    </location>
</feature>
<feature type="compositionally biased region" description="Basic and acidic residues" evidence="1">
    <location>
        <begin position="83"/>
        <end position="99"/>
    </location>
</feature>
<evidence type="ECO:0000313" key="3">
    <source>
        <dbReference type="Proteomes" id="UP000383932"/>
    </source>
</evidence>
<feature type="compositionally biased region" description="Low complexity" evidence="1">
    <location>
        <begin position="491"/>
        <end position="503"/>
    </location>
</feature>
<feature type="region of interest" description="Disordered" evidence="1">
    <location>
        <begin position="77"/>
        <end position="119"/>
    </location>
</feature>
<feature type="compositionally biased region" description="Acidic residues" evidence="1">
    <location>
        <begin position="319"/>
        <end position="343"/>
    </location>
</feature>
<dbReference type="AlphaFoldDB" id="A0A5N5QF95"/>
<feature type="region of interest" description="Disordered" evidence="1">
    <location>
        <begin position="595"/>
        <end position="618"/>
    </location>
</feature>
<proteinExistence type="predicted"/>
<sequence>MASALTVSHVLVPATSLNEPAAIAHANDAHAAVGVPTPAAETLSGHSVGEPEPVSLAFTNHSSVRLAWATQLAPCAHSPGHHQVGDKGSSKGDTSDAHDNCLASDETARPTYRDSTAARLSNPAELATKNSTRPVIRKLGPLPIFNVSPERSDTSNCSIRTRSLRAAPLDPVPAFDVAPFVELPKSPVSEVEDYGQGSPDRCSSLSDEEPKQNAPRSAQRWLREEQPKGDLTCSVPADPSNVSPSQPVRYQLVWHNYTPYLIRPPSFVSQASEDDLVFPVFVDGIRVLSQEAFEDLQEGWWKQGTYPSLRFKFKNESESGGDDADDDGDDDDDDDWPDTETEDGYETRVPLRFLIEQALSSLTVSSSPLRHPSSPSEEPVVLVNDTVPDARATPLGALVKNPNYARTSTRPHCLESLQDQREYRGRSPCGILARPTTPTPPPRAGRFTSFKIVRTTSLTNKSETLVHEPSSGTLQYPPEVDGDIPNVAAASIPPSSKSSSSHSDIGEVHSNHMNSITLPYLNEIYHTAYNFESNHITPSGVDDPFHNALPPLRFPSLDIPITLPPINQLLGEPSHLHTGFSTMTLLTRASRTMNEEGGYNEDDDEAHNEGSEDDLHVN</sequence>
<feature type="region of interest" description="Disordered" evidence="1">
    <location>
        <begin position="427"/>
        <end position="446"/>
    </location>
</feature>
<reference evidence="2 3" key="1">
    <citation type="journal article" date="2019" name="Fungal Biol. Biotechnol.">
        <title>Draft genome sequence of fastidious pathogen Ceratobasidium theobromae, which causes vascular-streak dieback in Theobroma cacao.</title>
        <authorList>
            <person name="Ali S.S."/>
            <person name="Asman A."/>
            <person name="Shao J."/>
            <person name="Firmansyah A.P."/>
            <person name="Susilo A.W."/>
            <person name="Rosmana A."/>
            <person name="McMahon P."/>
            <person name="Junaid M."/>
            <person name="Guest D."/>
            <person name="Kheng T.Y."/>
            <person name="Meinhardt L.W."/>
            <person name="Bailey B.A."/>
        </authorList>
    </citation>
    <scope>NUCLEOTIDE SEQUENCE [LARGE SCALE GENOMIC DNA]</scope>
    <source>
        <strain evidence="2 3">CT2</strain>
    </source>
</reference>
<dbReference type="Proteomes" id="UP000383932">
    <property type="component" value="Unassembled WGS sequence"/>
</dbReference>
<name>A0A5N5QF95_9AGAM</name>
<keyword evidence="3" id="KW-1185">Reference proteome</keyword>